<dbReference type="GO" id="GO:0004932">
    <property type="term" value="F:mating-type factor pheromone receptor activity"/>
    <property type="evidence" value="ECO:0007669"/>
    <property type="project" value="InterPro"/>
</dbReference>
<comment type="caution">
    <text evidence="11">The sequence shown here is derived from an EMBL/GenBank/DDBJ whole genome shotgun (WGS) entry which is preliminary data.</text>
</comment>
<feature type="transmembrane region" description="Helical" evidence="10">
    <location>
        <begin position="148"/>
        <end position="167"/>
    </location>
</feature>
<evidence type="ECO:0000256" key="5">
    <source>
        <dbReference type="ARBA" id="ARBA00022989"/>
    </source>
</evidence>
<dbReference type="PANTHER" id="PTHR28097:SF1">
    <property type="entry name" value="PHEROMONE A FACTOR RECEPTOR"/>
    <property type="match status" value="1"/>
</dbReference>
<keyword evidence="6" id="KW-0297">G-protein coupled receptor</keyword>
<dbReference type="OrthoDB" id="2874149at2759"/>
<comment type="subcellular location">
    <subcellularLocation>
        <location evidence="1">Membrane</location>
        <topology evidence="1">Multi-pass membrane protein</topology>
    </subcellularLocation>
</comment>
<dbReference type="PRINTS" id="PR00899">
    <property type="entry name" value="GPCRSTE3"/>
</dbReference>
<keyword evidence="9" id="KW-0807">Transducer</keyword>
<dbReference type="AlphaFoldDB" id="A0A5N5QE47"/>
<evidence type="ECO:0000256" key="1">
    <source>
        <dbReference type="ARBA" id="ARBA00004141"/>
    </source>
</evidence>
<dbReference type="Pfam" id="PF02076">
    <property type="entry name" value="STE3"/>
    <property type="match status" value="1"/>
</dbReference>
<dbReference type="InterPro" id="IPR001499">
    <property type="entry name" value="GPCR_STE3"/>
</dbReference>
<proteinExistence type="inferred from homology"/>
<evidence type="ECO:0000256" key="9">
    <source>
        <dbReference type="ARBA" id="ARBA00023224"/>
    </source>
</evidence>
<evidence type="ECO:0000256" key="8">
    <source>
        <dbReference type="ARBA" id="ARBA00023170"/>
    </source>
</evidence>
<dbReference type="GO" id="GO:0005886">
    <property type="term" value="C:plasma membrane"/>
    <property type="evidence" value="ECO:0007669"/>
    <property type="project" value="TreeGrafter"/>
</dbReference>
<gene>
    <name evidence="11" type="ORF">CTheo_6965</name>
</gene>
<evidence type="ECO:0000256" key="7">
    <source>
        <dbReference type="ARBA" id="ARBA00023136"/>
    </source>
</evidence>
<evidence type="ECO:0000313" key="11">
    <source>
        <dbReference type="EMBL" id="KAB5589597.1"/>
    </source>
</evidence>
<accession>A0A5N5QE47</accession>
<dbReference type="GO" id="GO:0000750">
    <property type="term" value="P:pheromone-dependent signal transduction involved in conjugation with cellular fusion"/>
    <property type="evidence" value="ECO:0007669"/>
    <property type="project" value="TreeGrafter"/>
</dbReference>
<keyword evidence="3" id="KW-0589">Pheromone response</keyword>
<evidence type="ECO:0000256" key="4">
    <source>
        <dbReference type="ARBA" id="ARBA00022692"/>
    </source>
</evidence>
<keyword evidence="8 11" id="KW-0675">Receptor</keyword>
<keyword evidence="4 10" id="KW-0812">Transmembrane</keyword>
<keyword evidence="5 10" id="KW-1133">Transmembrane helix</keyword>
<name>A0A5N5QE47_9AGAM</name>
<reference evidence="11 12" key="1">
    <citation type="journal article" date="2019" name="Fungal Biol. Biotechnol.">
        <title>Draft genome sequence of fastidious pathogen Ceratobasidium theobromae, which causes vascular-streak dieback in Theobroma cacao.</title>
        <authorList>
            <person name="Ali S.S."/>
            <person name="Asman A."/>
            <person name="Shao J."/>
            <person name="Firmansyah A.P."/>
            <person name="Susilo A.W."/>
            <person name="Rosmana A."/>
            <person name="McMahon P."/>
            <person name="Junaid M."/>
            <person name="Guest D."/>
            <person name="Kheng T.Y."/>
            <person name="Meinhardt L.W."/>
            <person name="Bailey B.A."/>
        </authorList>
    </citation>
    <scope>NUCLEOTIDE SEQUENCE [LARGE SCALE GENOMIC DNA]</scope>
    <source>
        <strain evidence="11 12">CT2</strain>
    </source>
</reference>
<keyword evidence="12" id="KW-1185">Reference proteome</keyword>
<evidence type="ECO:0000313" key="12">
    <source>
        <dbReference type="Proteomes" id="UP000383932"/>
    </source>
</evidence>
<dbReference type="EMBL" id="SSOP01000250">
    <property type="protein sequence ID" value="KAB5589597.1"/>
    <property type="molecule type" value="Genomic_DNA"/>
</dbReference>
<comment type="similarity">
    <text evidence="2">Belongs to the G-protein coupled receptor 4 family.</text>
</comment>
<evidence type="ECO:0000256" key="6">
    <source>
        <dbReference type="ARBA" id="ARBA00023040"/>
    </source>
</evidence>
<dbReference type="PANTHER" id="PTHR28097">
    <property type="entry name" value="PHEROMONE A FACTOR RECEPTOR"/>
    <property type="match status" value="1"/>
</dbReference>
<sequence>MMLISGVDYVVQTNRFDVYEDFGCDLPHDMSILALFIVYIPPVIVSLGALICAGISLHGFINAHRRIRVRETLQSSQSGITTGLYLRFTIFSIIQMFYTITLTLFLLIISVIPGLNSWSDWDDVHADWQQIEQIARADIPQSSWNEYIFVWYMIPMSSLLFFAFFGLSQDARMEYVNFFRWIFRLKPKPASAPPTSAPRAENFYTTSLSFRTSPVAIIQTGTTELVTPAVHGAQDHMPASTSSRVPPPTIS</sequence>
<feature type="transmembrane region" description="Helical" evidence="10">
    <location>
        <begin position="84"/>
        <end position="112"/>
    </location>
</feature>
<organism evidence="11 12">
    <name type="scientific">Ceratobasidium theobromae</name>
    <dbReference type="NCBI Taxonomy" id="1582974"/>
    <lineage>
        <taxon>Eukaryota</taxon>
        <taxon>Fungi</taxon>
        <taxon>Dikarya</taxon>
        <taxon>Basidiomycota</taxon>
        <taxon>Agaricomycotina</taxon>
        <taxon>Agaricomycetes</taxon>
        <taxon>Cantharellales</taxon>
        <taxon>Ceratobasidiaceae</taxon>
        <taxon>Ceratobasidium</taxon>
    </lineage>
</organism>
<keyword evidence="7 10" id="KW-0472">Membrane</keyword>
<dbReference type="Proteomes" id="UP000383932">
    <property type="component" value="Unassembled WGS sequence"/>
</dbReference>
<evidence type="ECO:0000256" key="10">
    <source>
        <dbReference type="SAM" id="Phobius"/>
    </source>
</evidence>
<evidence type="ECO:0000256" key="3">
    <source>
        <dbReference type="ARBA" id="ARBA00022507"/>
    </source>
</evidence>
<feature type="transmembrane region" description="Helical" evidence="10">
    <location>
        <begin position="36"/>
        <end position="63"/>
    </location>
</feature>
<evidence type="ECO:0000256" key="2">
    <source>
        <dbReference type="ARBA" id="ARBA00011085"/>
    </source>
</evidence>
<protein>
    <submittedName>
        <fullName evidence="11">Pheromone B beta 1 receptor</fullName>
    </submittedName>
</protein>